<dbReference type="AlphaFoldDB" id="A0A7T8HJF0"/>
<accession>A0A7T8HJF0</accession>
<keyword evidence="3" id="KW-1185">Reference proteome</keyword>
<dbReference type="EMBL" id="CP045897">
    <property type="protein sequence ID" value="QQP51199.1"/>
    <property type="molecule type" value="Genomic_DNA"/>
</dbReference>
<gene>
    <name evidence="2" type="ORF">FKW44_012472</name>
</gene>
<dbReference type="OrthoDB" id="10549896at2759"/>
<keyword evidence="1" id="KW-0472">Membrane</keyword>
<feature type="non-terminal residue" evidence="2">
    <location>
        <position position="1"/>
    </location>
</feature>
<name>A0A7T8HJF0_CALRO</name>
<organism evidence="2 3">
    <name type="scientific">Caligus rogercresseyi</name>
    <name type="common">Sea louse</name>
    <dbReference type="NCBI Taxonomy" id="217165"/>
    <lineage>
        <taxon>Eukaryota</taxon>
        <taxon>Metazoa</taxon>
        <taxon>Ecdysozoa</taxon>
        <taxon>Arthropoda</taxon>
        <taxon>Crustacea</taxon>
        <taxon>Multicrustacea</taxon>
        <taxon>Hexanauplia</taxon>
        <taxon>Copepoda</taxon>
        <taxon>Siphonostomatoida</taxon>
        <taxon>Caligidae</taxon>
        <taxon>Caligus</taxon>
    </lineage>
</organism>
<evidence type="ECO:0000256" key="1">
    <source>
        <dbReference type="SAM" id="Phobius"/>
    </source>
</evidence>
<reference evidence="3" key="1">
    <citation type="submission" date="2021-01" db="EMBL/GenBank/DDBJ databases">
        <title>Caligus Genome Assembly.</title>
        <authorList>
            <person name="Gallardo-Escarate C."/>
        </authorList>
    </citation>
    <scope>NUCLEOTIDE SEQUENCE [LARGE SCALE GENOMIC DNA]</scope>
</reference>
<proteinExistence type="predicted"/>
<evidence type="ECO:0000313" key="2">
    <source>
        <dbReference type="EMBL" id="QQP51199.1"/>
    </source>
</evidence>
<protein>
    <submittedName>
        <fullName evidence="2">Uncharacterized protein</fullName>
    </submittedName>
</protein>
<sequence>IIDPQRLRILPKFMFGIDEEILDSLYGGPEKMPITGFLGPTPFPDRIAILSYLFGVLLVIFLLLASTERQKRKEE</sequence>
<dbReference type="Proteomes" id="UP000595437">
    <property type="component" value="Chromosome 8"/>
</dbReference>
<feature type="transmembrane region" description="Helical" evidence="1">
    <location>
        <begin position="47"/>
        <end position="65"/>
    </location>
</feature>
<keyword evidence="1" id="KW-0812">Transmembrane</keyword>
<keyword evidence="1" id="KW-1133">Transmembrane helix</keyword>
<evidence type="ECO:0000313" key="3">
    <source>
        <dbReference type="Proteomes" id="UP000595437"/>
    </source>
</evidence>